<keyword evidence="2" id="KW-1185">Reference proteome</keyword>
<dbReference type="Proteomes" id="UP000775213">
    <property type="component" value="Unassembled WGS sequence"/>
</dbReference>
<dbReference type="EMBL" id="JAGFBR010000018">
    <property type="protein sequence ID" value="KAH0450661.1"/>
    <property type="molecule type" value="Genomic_DNA"/>
</dbReference>
<protein>
    <submittedName>
        <fullName evidence="1">Uncharacterized protein</fullName>
    </submittedName>
</protein>
<name>A0AAV7G2Q5_DENCH</name>
<gene>
    <name evidence="1" type="ORF">IEQ34_021353</name>
</gene>
<reference evidence="1 2" key="1">
    <citation type="journal article" date="2021" name="Hortic Res">
        <title>Chromosome-scale assembly of the Dendrobium chrysotoxum genome enhances the understanding of orchid evolution.</title>
        <authorList>
            <person name="Zhang Y."/>
            <person name="Zhang G.Q."/>
            <person name="Zhang D."/>
            <person name="Liu X.D."/>
            <person name="Xu X.Y."/>
            <person name="Sun W.H."/>
            <person name="Yu X."/>
            <person name="Zhu X."/>
            <person name="Wang Z.W."/>
            <person name="Zhao X."/>
            <person name="Zhong W.Y."/>
            <person name="Chen H."/>
            <person name="Yin W.L."/>
            <person name="Huang T."/>
            <person name="Niu S.C."/>
            <person name="Liu Z.J."/>
        </authorList>
    </citation>
    <scope>NUCLEOTIDE SEQUENCE [LARGE SCALE GENOMIC DNA]</scope>
    <source>
        <strain evidence="1">Lindl</strain>
    </source>
</reference>
<dbReference type="AlphaFoldDB" id="A0AAV7G2Q5"/>
<evidence type="ECO:0000313" key="2">
    <source>
        <dbReference type="Proteomes" id="UP000775213"/>
    </source>
</evidence>
<sequence length="93" mass="10505">MNGSFLKYSYVFNVPLNFNLGYEHLSVLAFGEWDGKNKRGVSLDNEDEHLIRNSINGDQSVESLKKNLPLHQQQGNSIVQGRKTLDISNIVDV</sequence>
<organism evidence="1 2">
    <name type="scientific">Dendrobium chrysotoxum</name>
    <name type="common">Orchid</name>
    <dbReference type="NCBI Taxonomy" id="161865"/>
    <lineage>
        <taxon>Eukaryota</taxon>
        <taxon>Viridiplantae</taxon>
        <taxon>Streptophyta</taxon>
        <taxon>Embryophyta</taxon>
        <taxon>Tracheophyta</taxon>
        <taxon>Spermatophyta</taxon>
        <taxon>Magnoliopsida</taxon>
        <taxon>Liliopsida</taxon>
        <taxon>Asparagales</taxon>
        <taxon>Orchidaceae</taxon>
        <taxon>Epidendroideae</taxon>
        <taxon>Malaxideae</taxon>
        <taxon>Dendrobiinae</taxon>
        <taxon>Dendrobium</taxon>
    </lineage>
</organism>
<comment type="caution">
    <text evidence="1">The sequence shown here is derived from an EMBL/GenBank/DDBJ whole genome shotgun (WGS) entry which is preliminary data.</text>
</comment>
<evidence type="ECO:0000313" key="1">
    <source>
        <dbReference type="EMBL" id="KAH0450661.1"/>
    </source>
</evidence>
<accession>A0AAV7G2Q5</accession>
<proteinExistence type="predicted"/>